<keyword evidence="2" id="KW-1185">Reference proteome</keyword>
<protein>
    <submittedName>
        <fullName evidence="1">Uncharacterized protein</fullName>
    </submittedName>
</protein>
<reference evidence="1 2" key="1">
    <citation type="journal article" date="2021" name="Elife">
        <title>Chloroplast acquisition without the gene transfer in kleptoplastic sea slugs, Plakobranchus ocellatus.</title>
        <authorList>
            <person name="Maeda T."/>
            <person name="Takahashi S."/>
            <person name="Yoshida T."/>
            <person name="Shimamura S."/>
            <person name="Takaki Y."/>
            <person name="Nagai Y."/>
            <person name="Toyoda A."/>
            <person name="Suzuki Y."/>
            <person name="Arimoto A."/>
            <person name="Ishii H."/>
            <person name="Satoh N."/>
            <person name="Nishiyama T."/>
            <person name="Hasebe M."/>
            <person name="Maruyama T."/>
            <person name="Minagawa J."/>
            <person name="Obokata J."/>
            <person name="Shigenobu S."/>
        </authorList>
    </citation>
    <scope>NUCLEOTIDE SEQUENCE [LARGE SCALE GENOMIC DNA]</scope>
</reference>
<dbReference type="EMBL" id="BLXT01001819">
    <property type="protein sequence ID" value="GFN87911.1"/>
    <property type="molecule type" value="Genomic_DNA"/>
</dbReference>
<sequence length="95" mass="10639">MAGHIQILRMVCFLMFRAHPQKDDLKFLGPHQAGAVVVGSNSQIHNRKVAAGSHAIVQSNASLKRRKPTIHCCNKDLNKHLESSSDHIRSWNGQY</sequence>
<name>A0AAV3Z045_9GAST</name>
<proteinExistence type="predicted"/>
<gene>
    <name evidence="1" type="ORF">PoB_001441700</name>
</gene>
<dbReference type="AlphaFoldDB" id="A0AAV3Z045"/>
<accession>A0AAV3Z045</accession>
<evidence type="ECO:0000313" key="2">
    <source>
        <dbReference type="Proteomes" id="UP000735302"/>
    </source>
</evidence>
<organism evidence="1 2">
    <name type="scientific">Plakobranchus ocellatus</name>
    <dbReference type="NCBI Taxonomy" id="259542"/>
    <lineage>
        <taxon>Eukaryota</taxon>
        <taxon>Metazoa</taxon>
        <taxon>Spiralia</taxon>
        <taxon>Lophotrochozoa</taxon>
        <taxon>Mollusca</taxon>
        <taxon>Gastropoda</taxon>
        <taxon>Heterobranchia</taxon>
        <taxon>Euthyneura</taxon>
        <taxon>Panpulmonata</taxon>
        <taxon>Sacoglossa</taxon>
        <taxon>Placobranchoidea</taxon>
        <taxon>Plakobranchidae</taxon>
        <taxon>Plakobranchus</taxon>
    </lineage>
</organism>
<comment type="caution">
    <text evidence="1">The sequence shown here is derived from an EMBL/GenBank/DDBJ whole genome shotgun (WGS) entry which is preliminary data.</text>
</comment>
<dbReference type="Proteomes" id="UP000735302">
    <property type="component" value="Unassembled WGS sequence"/>
</dbReference>
<evidence type="ECO:0000313" key="1">
    <source>
        <dbReference type="EMBL" id="GFN87911.1"/>
    </source>
</evidence>